<dbReference type="Proteomes" id="UP000610594">
    <property type="component" value="Unassembled WGS sequence"/>
</dbReference>
<dbReference type="PROSITE" id="PS52015">
    <property type="entry name" value="TONB_CTD"/>
    <property type="match status" value="1"/>
</dbReference>
<keyword evidence="2" id="KW-0812">Transmembrane</keyword>
<dbReference type="InterPro" id="IPR037682">
    <property type="entry name" value="TonB_C"/>
</dbReference>
<dbReference type="SUPFAM" id="SSF74653">
    <property type="entry name" value="TolA/TonB C-terminal domain"/>
    <property type="match status" value="1"/>
</dbReference>
<gene>
    <name evidence="6" type="ORF">F1735_10465</name>
</gene>
<evidence type="ECO:0000256" key="3">
    <source>
        <dbReference type="ARBA" id="ARBA00022989"/>
    </source>
</evidence>
<evidence type="ECO:0000256" key="1">
    <source>
        <dbReference type="ARBA" id="ARBA00004167"/>
    </source>
</evidence>
<sequence length="219" mass="23739">MESVSVIKSIYRVAAVLVTLLAAVTGRAQEAAGELYEPSLIGCQTPQWVPEAMRYELEGSTVLSYEVDDRGRPASIRIARSSGWKIVDQMSIRTLSSCRYEVPAGPQAVPARLRKAHDWALRDNGQAPSPAALVEGSCQASALFGGFTPFTRKVIARDDAMLVRFLLDEAGKPFGIKFEESDPARVSAASAFIESCRFTPATVAGRAVRGNLYGWLSLK</sequence>
<dbReference type="NCBIfam" id="TIGR01352">
    <property type="entry name" value="tonB_Cterm"/>
    <property type="match status" value="1"/>
</dbReference>
<evidence type="ECO:0000259" key="5">
    <source>
        <dbReference type="PROSITE" id="PS52015"/>
    </source>
</evidence>
<dbReference type="Pfam" id="PF03544">
    <property type="entry name" value="TonB_C"/>
    <property type="match status" value="1"/>
</dbReference>
<evidence type="ECO:0000313" key="6">
    <source>
        <dbReference type="EMBL" id="NHZ62723.1"/>
    </source>
</evidence>
<dbReference type="EMBL" id="WHJF01000021">
    <property type="protein sequence ID" value="NHZ62723.1"/>
    <property type="molecule type" value="Genomic_DNA"/>
</dbReference>
<organism evidence="6 7">
    <name type="scientific">Massilia genomosp. 1</name>
    <dbReference type="NCBI Taxonomy" id="2609280"/>
    <lineage>
        <taxon>Bacteria</taxon>
        <taxon>Pseudomonadati</taxon>
        <taxon>Pseudomonadota</taxon>
        <taxon>Betaproteobacteria</taxon>
        <taxon>Burkholderiales</taxon>
        <taxon>Oxalobacteraceae</taxon>
        <taxon>Telluria group</taxon>
        <taxon>Massilia</taxon>
    </lineage>
</organism>
<feature type="domain" description="TonB C-terminal" evidence="5">
    <location>
        <begin position="33"/>
        <end position="128"/>
    </location>
</feature>
<keyword evidence="3" id="KW-1133">Transmembrane helix</keyword>
<evidence type="ECO:0000313" key="7">
    <source>
        <dbReference type="Proteomes" id="UP000610594"/>
    </source>
</evidence>
<keyword evidence="7" id="KW-1185">Reference proteome</keyword>
<dbReference type="InterPro" id="IPR006260">
    <property type="entry name" value="TonB/TolA_C"/>
</dbReference>
<accession>A0ABX0MIV1</accession>
<comment type="subcellular location">
    <subcellularLocation>
        <location evidence="1">Membrane</location>
        <topology evidence="1">Single-pass membrane protein</topology>
    </subcellularLocation>
</comment>
<keyword evidence="4" id="KW-0472">Membrane</keyword>
<comment type="caution">
    <text evidence="6">The sequence shown here is derived from an EMBL/GenBank/DDBJ whole genome shotgun (WGS) entry which is preliminary data.</text>
</comment>
<reference evidence="6 7" key="1">
    <citation type="submission" date="2019-10" db="EMBL/GenBank/DDBJ databases">
        <title>Taxonomy of Antarctic Massilia spp.: description of Massilia rubra sp. nov., Massilia aquatica sp. nov., Massilia mucilaginosa sp. nov., Massilia frigida sp. nov. isolated from streams, lakes and regoliths.</title>
        <authorList>
            <person name="Holochova P."/>
            <person name="Sedlacek I."/>
            <person name="Kralova S."/>
            <person name="Maslanova I."/>
            <person name="Busse H.-J."/>
            <person name="Stankova E."/>
            <person name="Vrbovska V."/>
            <person name="Kovarovic V."/>
            <person name="Bartak M."/>
            <person name="Svec P."/>
            <person name="Pantucek R."/>
        </authorList>
    </citation>
    <scope>NUCLEOTIDE SEQUENCE [LARGE SCALE GENOMIC DNA]</scope>
    <source>
        <strain evidence="6 7">CCM 8694</strain>
    </source>
</reference>
<evidence type="ECO:0000256" key="4">
    <source>
        <dbReference type="ARBA" id="ARBA00023136"/>
    </source>
</evidence>
<name>A0ABX0MIV1_9BURK</name>
<proteinExistence type="predicted"/>
<evidence type="ECO:0000256" key="2">
    <source>
        <dbReference type="ARBA" id="ARBA00022692"/>
    </source>
</evidence>
<dbReference type="Gene3D" id="3.30.1150.10">
    <property type="match status" value="1"/>
</dbReference>
<protein>
    <submittedName>
        <fullName evidence="6">TonB family protein</fullName>
    </submittedName>
</protein>